<reference evidence="13" key="1">
    <citation type="submission" date="2022-08" db="EMBL/GenBank/DDBJ databases">
        <title>Genome sequencing of Nocardioides sp. STR2.</title>
        <authorList>
            <person name="So Y."/>
        </authorList>
    </citation>
    <scope>NUCLEOTIDE SEQUENCE</scope>
    <source>
        <strain evidence="13">STR2</strain>
    </source>
</reference>
<evidence type="ECO:0000256" key="9">
    <source>
        <dbReference type="HAMAP-Rule" id="MF_00110"/>
    </source>
</evidence>
<feature type="binding site" evidence="9">
    <location>
        <position position="288"/>
    </location>
    <ligand>
        <name>Zn(2+)</name>
        <dbReference type="ChEBI" id="CHEBI:29105"/>
    </ligand>
</feature>
<sequence>MTKRQTRKQQQRHQQRTQRQAERQGHDQHTDLPAPQESGDTVLHVAGASPYDVVVGHGLSERLPAVLGESVERVAVLYAGTLGELADPVVDALVEHYDVLALGLPDGERAKTAPVASDCWEALGEAGFTRSDAVVTIGGGATTDLGGFVAATWLRGVRVVHVPTTLLAMVDAAVGGKTGINTGSGKNLVGSFHEPAGVLCDLALLESLPRAELVAGLGEVVKCGFIADPAILDVVERTDPADLTWDSDELRELVERAIRVKVDVVVDDLRETGGAGGHPGREVLNYGHTLAHAIERTSDYAVRHGEAVAIGCVYVAELAARAGSLDPALVERHRATLSRVGLPTTYDAASFDDLHAAMRIDKKARGSQLRFVVLDDLATPRILAGPGEDDLRAAYAAIASAG</sequence>
<comment type="function">
    <text evidence="9">Catalyzes the conversion of 3-deoxy-D-arabino-heptulosonate 7-phosphate (DAHP) to dehydroquinate (DHQ).</text>
</comment>
<dbReference type="Pfam" id="PF24621">
    <property type="entry name" value="DHQS_C"/>
    <property type="match status" value="1"/>
</dbReference>
<dbReference type="SUPFAM" id="SSF56796">
    <property type="entry name" value="Dehydroquinate synthase-like"/>
    <property type="match status" value="1"/>
</dbReference>
<dbReference type="Gene3D" id="3.40.50.1970">
    <property type="match status" value="1"/>
</dbReference>
<dbReference type="NCBIfam" id="TIGR01357">
    <property type="entry name" value="aroB"/>
    <property type="match status" value="1"/>
</dbReference>
<keyword evidence="7 9" id="KW-0057">Aromatic amino acid biosynthesis</keyword>
<comment type="caution">
    <text evidence="9">Lacks conserved residue(s) required for the propagation of feature annotation.</text>
</comment>
<evidence type="ECO:0000256" key="1">
    <source>
        <dbReference type="ARBA" id="ARBA00001393"/>
    </source>
</evidence>
<organism evidence="13 14">
    <name type="scientific">Nocardioides pini</name>
    <dbReference type="NCBI Taxonomy" id="2975053"/>
    <lineage>
        <taxon>Bacteria</taxon>
        <taxon>Bacillati</taxon>
        <taxon>Actinomycetota</taxon>
        <taxon>Actinomycetes</taxon>
        <taxon>Propionibacteriales</taxon>
        <taxon>Nocardioidaceae</taxon>
        <taxon>Nocardioides</taxon>
    </lineage>
</organism>
<comment type="cofactor">
    <cofactor evidence="9">
        <name>Co(2+)</name>
        <dbReference type="ChEBI" id="CHEBI:48828"/>
    </cofactor>
    <cofactor evidence="9">
        <name>Zn(2+)</name>
        <dbReference type="ChEBI" id="CHEBI:29105"/>
    </cofactor>
    <text evidence="9">Binds 1 divalent metal cation per subunit. Can use either Co(2+) or Zn(2+).</text>
</comment>
<dbReference type="RefSeq" id="WP_268112315.1">
    <property type="nucleotide sequence ID" value="NZ_JAPPUX010000004.1"/>
</dbReference>
<keyword evidence="9" id="KW-0547">Nucleotide-binding</keyword>
<dbReference type="HAMAP" id="MF_00110">
    <property type="entry name" value="DHQ_synthase"/>
    <property type="match status" value="1"/>
</dbReference>
<evidence type="ECO:0000256" key="7">
    <source>
        <dbReference type="ARBA" id="ARBA00023141"/>
    </source>
</evidence>
<keyword evidence="5 9" id="KW-0028">Amino-acid biosynthesis</keyword>
<accession>A0ABT4CEH6</accession>
<name>A0ABT4CEH6_9ACTN</name>
<feature type="binding site" evidence="9">
    <location>
        <position position="304"/>
    </location>
    <ligand>
        <name>Zn(2+)</name>
        <dbReference type="ChEBI" id="CHEBI:29105"/>
    </ligand>
</feature>
<dbReference type="InterPro" id="IPR030960">
    <property type="entry name" value="DHQS/DOIS_N"/>
</dbReference>
<evidence type="ECO:0000256" key="10">
    <source>
        <dbReference type="SAM" id="MobiDB-lite"/>
    </source>
</evidence>
<keyword evidence="9" id="KW-0862">Zinc</keyword>
<feature type="compositionally biased region" description="Basic residues" evidence="10">
    <location>
        <begin position="1"/>
        <end position="16"/>
    </location>
</feature>
<feature type="binding site" evidence="9">
    <location>
        <position position="177"/>
    </location>
    <ligand>
        <name>NAD(+)</name>
        <dbReference type="ChEBI" id="CHEBI:57540"/>
    </ligand>
</feature>
<dbReference type="InterPro" id="IPR050071">
    <property type="entry name" value="Dehydroquinate_synthase"/>
</dbReference>
<feature type="binding site" evidence="9">
    <location>
        <begin position="140"/>
        <end position="144"/>
    </location>
    <ligand>
        <name>NAD(+)</name>
        <dbReference type="ChEBI" id="CHEBI:57540"/>
    </ligand>
</feature>
<dbReference type="InterPro" id="IPR056179">
    <property type="entry name" value="DHQS_C"/>
</dbReference>
<dbReference type="GO" id="GO:0003856">
    <property type="term" value="F:3-dehydroquinate synthase activity"/>
    <property type="evidence" value="ECO:0007669"/>
    <property type="project" value="UniProtKB-EC"/>
</dbReference>
<evidence type="ECO:0000256" key="4">
    <source>
        <dbReference type="ARBA" id="ARBA00013031"/>
    </source>
</evidence>
<comment type="pathway">
    <text evidence="3 9">Metabolic intermediate biosynthesis; chorismate biosynthesis; chorismate from D-erythrose 4-phosphate and phosphoenolpyruvate: step 2/7.</text>
</comment>
<comment type="similarity">
    <text evidence="9">Belongs to the sugar phosphate cyclases superfamily. Dehydroquinate synthase family.</text>
</comment>
<keyword evidence="8 9" id="KW-0456">Lyase</keyword>
<keyword evidence="14" id="KW-1185">Reference proteome</keyword>
<feature type="binding site" evidence="9">
    <location>
        <begin position="164"/>
        <end position="165"/>
    </location>
    <ligand>
        <name>NAD(+)</name>
        <dbReference type="ChEBI" id="CHEBI:57540"/>
    </ligand>
</feature>
<dbReference type="Gene3D" id="1.20.1090.10">
    <property type="entry name" value="Dehydroquinate synthase-like - alpha domain"/>
    <property type="match status" value="1"/>
</dbReference>
<keyword evidence="9" id="KW-0963">Cytoplasm</keyword>
<keyword evidence="9" id="KW-0170">Cobalt</keyword>
<proteinExistence type="inferred from homology"/>
<feature type="binding site" evidence="9">
    <location>
        <position position="186"/>
    </location>
    <ligand>
        <name>NAD(+)</name>
        <dbReference type="ChEBI" id="CHEBI:57540"/>
    </ligand>
</feature>
<gene>
    <name evidence="9 13" type="primary">aroB</name>
    <name evidence="13" type="ORF">NYO98_13785</name>
</gene>
<keyword evidence="9" id="KW-0479">Metal-binding</keyword>
<dbReference type="EMBL" id="JAPPUX010000004">
    <property type="protein sequence ID" value="MCY4727354.1"/>
    <property type="molecule type" value="Genomic_DNA"/>
</dbReference>
<dbReference type="Pfam" id="PF01761">
    <property type="entry name" value="DHQ_synthase"/>
    <property type="match status" value="1"/>
</dbReference>
<protein>
    <recommendedName>
        <fullName evidence="4 9">3-dehydroquinate synthase</fullName>
        <shortName evidence="9">DHQS</shortName>
        <ecNumber evidence="4 9">4.2.3.4</ecNumber>
    </recommendedName>
</protein>
<evidence type="ECO:0000256" key="8">
    <source>
        <dbReference type="ARBA" id="ARBA00023239"/>
    </source>
</evidence>
<feature type="domain" description="3-dehydroquinate synthase N-terminal" evidence="11">
    <location>
        <begin position="104"/>
        <end position="213"/>
    </location>
</feature>
<comment type="caution">
    <text evidence="13">The sequence shown here is derived from an EMBL/GenBank/DDBJ whole genome shotgun (WGS) entry which is preliminary data.</text>
</comment>
<evidence type="ECO:0000256" key="3">
    <source>
        <dbReference type="ARBA" id="ARBA00004661"/>
    </source>
</evidence>
<feature type="region of interest" description="Disordered" evidence="10">
    <location>
        <begin position="1"/>
        <end position="39"/>
    </location>
</feature>
<evidence type="ECO:0000313" key="14">
    <source>
        <dbReference type="Proteomes" id="UP001074726"/>
    </source>
</evidence>
<evidence type="ECO:0000256" key="5">
    <source>
        <dbReference type="ARBA" id="ARBA00022605"/>
    </source>
</evidence>
<evidence type="ECO:0000259" key="12">
    <source>
        <dbReference type="Pfam" id="PF24621"/>
    </source>
</evidence>
<evidence type="ECO:0000313" key="13">
    <source>
        <dbReference type="EMBL" id="MCY4727354.1"/>
    </source>
</evidence>
<feature type="binding site" evidence="9">
    <location>
        <begin position="106"/>
        <end position="111"/>
    </location>
    <ligand>
        <name>NAD(+)</name>
        <dbReference type="ChEBI" id="CHEBI:57540"/>
    </ligand>
</feature>
<dbReference type="PANTHER" id="PTHR43622:SF7">
    <property type="entry name" value="3-DEHYDROQUINATE SYNTHASE, CHLOROPLASTIC"/>
    <property type="match status" value="1"/>
</dbReference>
<dbReference type="PANTHER" id="PTHR43622">
    <property type="entry name" value="3-DEHYDROQUINATE SYNTHASE"/>
    <property type="match status" value="1"/>
</dbReference>
<dbReference type="Proteomes" id="UP001074726">
    <property type="component" value="Unassembled WGS sequence"/>
</dbReference>
<dbReference type="EC" id="4.2.3.4" evidence="4 9"/>
<keyword evidence="6 9" id="KW-0520">NAD</keyword>
<comment type="cofactor">
    <cofactor evidence="2 9">
        <name>NAD(+)</name>
        <dbReference type="ChEBI" id="CHEBI:57540"/>
    </cofactor>
</comment>
<feature type="domain" description="3-dehydroquinate synthase C-terminal" evidence="12">
    <location>
        <begin position="216"/>
        <end position="364"/>
    </location>
</feature>
<evidence type="ECO:0000256" key="2">
    <source>
        <dbReference type="ARBA" id="ARBA00001911"/>
    </source>
</evidence>
<dbReference type="InterPro" id="IPR016037">
    <property type="entry name" value="DHQ_synth_AroB"/>
</dbReference>
<dbReference type="CDD" id="cd08195">
    <property type="entry name" value="DHQS"/>
    <property type="match status" value="1"/>
</dbReference>
<evidence type="ECO:0000256" key="6">
    <source>
        <dbReference type="ARBA" id="ARBA00023027"/>
    </source>
</evidence>
<evidence type="ECO:0000259" key="11">
    <source>
        <dbReference type="Pfam" id="PF01761"/>
    </source>
</evidence>
<comment type="subcellular location">
    <subcellularLocation>
        <location evidence="9">Cytoplasm</location>
    </subcellularLocation>
</comment>
<feature type="compositionally biased region" description="Basic and acidic residues" evidence="10">
    <location>
        <begin position="19"/>
        <end position="30"/>
    </location>
</feature>
<feature type="binding site" evidence="9">
    <location>
        <position position="219"/>
    </location>
    <ligand>
        <name>Zn(2+)</name>
        <dbReference type="ChEBI" id="CHEBI:29105"/>
    </ligand>
</feature>
<comment type="catalytic activity">
    <reaction evidence="1 9">
        <text>7-phospho-2-dehydro-3-deoxy-D-arabino-heptonate = 3-dehydroquinate + phosphate</text>
        <dbReference type="Rhea" id="RHEA:21968"/>
        <dbReference type="ChEBI" id="CHEBI:32364"/>
        <dbReference type="ChEBI" id="CHEBI:43474"/>
        <dbReference type="ChEBI" id="CHEBI:58394"/>
        <dbReference type="EC" id="4.2.3.4"/>
    </reaction>
</comment>